<dbReference type="GO" id="GO:0008137">
    <property type="term" value="F:NADH dehydrogenase (ubiquinone) activity"/>
    <property type="evidence" value="ECO:0007669"/>
    <property type="project" value="UniProtKB-EC"/>
</dbReference>
<evidence type="ECO:0000256" key="4">
    <source>
        <dbReference type="ARBA" id="ARBA00012944"/>
    </source>
</evidence>
<comment type="function">
    <text evidence="18">Core subunit of the mitochondrial membrane respiratory chain NADH dehydrogenase (Complex I) which catalyzes electron transfer from NADH through the respiratory chain, using ubiquinone as an electron acceptor. Essential for the catalytic activity and assembly of complex I.</text>
</comment>
<geneLocation type="mitochondrion" evidence="21"/>
<evidence type="ECO:0000256" key="17">
    <source>
        <dbReference type="ARBA" id="ARBA00049551"/>
    </source>
</evidence>
<keyword evidence="10 18" id="KW-1278">Translocase</keyword>
<feature type="transmembrane region" description="Helical" evidence="18">
    <location>
        <begin position="136"/>
        <end position="163"/>
    </location>
</feature>
<evidence type="ECO:0000256" key="16">
    <source>
        <dbReference type="ARBA" id="ARBA00023136"/>
    </source>
</evidence>
<name>A0AB39A6P0_9DIPT</name>
<feature type="domain" description="NADH:quinone oxidoreductase/Mrp antiporter transmembrane" evidence="19">
    <location>
        <begin position="24"/>
        <end position="285"/>
    </location>
</feature>
<evidence type="ECO:0000256" key="14">
    <source>
        <dbReference type="ARBA" id="ARBA00023075"/>
    </source>
</evidence>
<keyword evidence="15 18" id="KW-0496">Mitochondrion</keyword>
<evidence type="ECO:0000256" key="12">
    <source>
        <dbReference type="ARBA" id="ARBA00022989"/>
    </source>
</evidence>
<evidence type="ECO:0000256" key="1">
    <source>
        <dbReference type="ARBA" id="ARBA00003257"/>
    </source>
</evidence>
<feature type="transmembrane region" description="Helical" evidence="18">
    <location>
        <begin position="270"/>
        <end position="291"/>
    </location>
</feature>
<keyword evidence="14 18" id="KW-0830">Ubiquinone</keyword>
<keyword evidence="7 18" id="KW-0679">Respiratory chain</keyword>
<evidence type="ECO:0000256" key="7">
    <source>
        <dbReference type="ARBA" id="ARBA00022660"/>
    </source>
</evidence>
<evidence type="ECO:0000313" key="21">
    <source>
        <dbReference type="EMBL" id="XDF48688.1"/>
    </source>
</evidence>
<reference evidence="21" key="1">
    <citation type="submission" date="2024-07" db="EMBL/GenBank/DDBJ databases">
        <authorList>
            <person name="Liu W."/>
            <person name="Ge X."/>
            <person name="Yan C."/>
        </authorList>
    </citation>
    <scope>NUCLEOTIDE SEQUENCE</scope>
</reference>
<dbReference type="GO" id="GO:0005743">
    <property type="term" value="C:mitochondrial inner membrane"/>
    <property type="evidence" value="ECO:0007669"/>
    <property type="project" value="UniProtKB-SubCell"/>
</dbReference>
<keyword evidence="9 18" id="KW-0999">Mitochondrion inner membrane</keyword>
<dbReference type="GO" id="GO:0006120">
    <property type="term" value="P:mitochondrial electron transport, NADH to ubiquinone"/>
    <property type="evidence" value="ECO:0007669"/>
    <property type="project" value="InterPro"/>
</dbReference>
<dbReference type="InterPro" id="IPR050175">
    <property type="entry name" value="Complex_I_Subunit_2"/>
</dbReference>
<sequence length="339" mass="39943">MLKNSYKMLFLFTLFLGTMISICSSSWFSVWMGLEINLLSFIPLTMKLNNLFSSEASLKYFLTQAFASSMLLFSIILYSFFIEWNILLNFNSKIYIILASALMLKMGMAPFHFWFPIVMEGLNWVNNIILMTWQKIAPIVLLSFCLNNIFFYFTIILSVIFGSLGGLNQTSLRKLMAFSSINHLGWMVAGILNNQNIWKIYFIFYSLLSIIVIFMFNNLKIFNLNQIYSSFNFKFLTKTIIFIPLLSLGGLPPFLGFFPKWMMINLLVNMNLIFLLILMINFTLITLYFYLRISYSAFLLNHNEMNWNFNYHFNFKKKMIFSIFLFISIFGLMFINIFF</sequence>
<evidence type="ECO:0000259" key="20">
    <source>
        <dbReference type="Pfam" id="PF06444"/>
    </source>
</evidence>
<evidence type="ECO:0000256" key="2">
    <source>
        <dbReference type="ARBA" id="ARBA00004448"/>
    </source>
</evidence>
<comment type="function">
    <text evidence="1">Core subunit of the mitochondrial membrane respiratory chain NADH dehydrogenase (Complex I) that is believed to belong to the minimal assembly required for catalysis. Complex I functions in the transfer of electrons from NADH to the respiratory chain. The immediate electron acceptor for the enzyme is believed to be ubiquinone.</text>
</comment>
<proteinExistence type="inferred from homology"/>
<evidence type="ECO:0000256" key="18">
    <source>
        <dbReference type="RuleBase" id="RU003403"/>
    </source>
</evidence>
<dbReference type="InterPro" id="IPR010933">
    <property type="entry name" value="NADH_DH_su2_C"/>
</dbReference>
<feature type="transmembrane region" description="Helical" evidence="18">
    <location>
        <begin position="94"/>
        <end position="116"/>
    </location>
</feature>
<keyword evidence="6" id="KW-0813">Transport</keyword>
<keyword evidence="12 18" id="KW-1133">Transmembrane helix</keyword>
<evidence type="ECO:0000256" key="15">
    <source>
        <dbReference type="ARBA" id="ARBA00023128"/>
    </source>
</evidence>
<keyword evidence="8 18" id="KW-0812">Transmembrane</keyword>
<dbReference type="EMBL" id="PQ014457">
    <property type="protein sequence ID" value="XDF48688.1"/>
    <property type="molecule type" value="Genomic_DNA"/>
</dbReference>
<dbReference type="InterPro" id="IPR001750">
    <property type="entry name" value="ND/Mrp_TM"/>
</dbReference>
<feature type="transmembrane region" description="Helical" evidence="18">
    <location>
        <begin position="198"/>
        <end position="219"/>
    </location>
</feature>
<comment type="similarity">
    <text evidence="3 18">Belongs to the complex I subunit 2 family.</text>
</comment>
<accession>A0AB39A6P0</accession>
<keyword evidence="13 18" id="KW-0520">NAD</keyword>
<feature type="transmembrane region" description="Helical" evidence="18">
    <location>
        <begin position="240"/>
        <end position="258"/>
    </location>
</feature>
<feature type="transmembrane region" description="Helical" evidence="18">
    <location>
        <begin position="319"/>
        <end position="338"/>
    </location>
</feature>
<comment type="subcellular location">
    <subcellularLocation>
        <location evidence="2 18">Mitochondrion inner membrane</location>
        <topology evidence="2 18">Multi-pass membrane protein</topology>
    </subcellularLocation>
</comment>
<dbReference type="PRINTS" id="PR01436">
    <property type="entry name" value="NADHDHGNASE2"/>
</dbReference>
<comment type="catalytic activity">
    <reaction evidence="17 18">
        <text>a ubiquinone + NADH + 5 H(+)(in) = a ubiquinol + NAD(+) + 4 H(+)(out)</text>
        <dbReference type="Rhea" id="RHEA:29091"/>
        <dbReference type="Rhea" id="RHEA-COMP:9565"/>
        <dbReference type="Rhea" id="RHEA-COMP:9566"/>
        <dbReference type="ChEBI" id="CHEBI:15378"/>
        <dbReference type="ChEBI" id="CHEBI:16389"/>
        <dbReference type="ChEBI" id="CHEBI:17976"/>
        <dbReference type="ChEBI" id="CHEBI:57540"/>
        <dbReference type="ChEBI" id="CHEBI:57945"/>
        <dbReference type="EC" id="7.1.1.2"/>
    </reaction>
</comment>
<feature type="domain" description="NADH dehydrogenase subunit 2 C-terminal" evidence="20">
    <location>
        <begin position="287"/>
        <end position="337"/>
    </location>
</feature>
<dbReference type="PANTHER" id="PTHR46552">
    <property type="entry name" value="NADH-UBIQUINONE OXIDOREDUCTASE CHAIN 2"/>
    <property type="match status" value="1"/>
</dbReference>
<dbReference type="AlphaFoldDB" id="A0AB39A6P0"/>
<keyword evidence="16 18" id="KW-0472">Membrane</keyword>
<dbReference type="Pfam" id="PF06444">
    <property type="entry name" value="NADH_dehy_S2_C"/>
    <property type="match status" value="1"/>
</dbReference>
<dbReference type="InterPro" id="IPR003917">
    <property type="entry name" value="NADH_UbQ_OxRdtase_chain2"/>
</dbReference>
<dbReference type="PANTHER" id="PTHR46552:SF1">
    <property type="entry name" value="NADH-UBIQUINONE OXIDOREDUCTASE CHAIN 2"/>
    <property type="match status" value="1"/>
</dbReference>
<dbReference type="EC" id="7.1.1.2" evidence="4 18"/>
<evidence type="ECO:0000256" key="13">
    <source>
        <dbReference type="ARBA" id="ARBA00023027"/>
    </source>
</evidence>
<evidence type="ECO:0000256" key="10">
    <source>
        <dbReference type="ARBA" id="ARBA00022967"/>
    </source>
</evidence>
<feature type="transmembrane region" description="Helical" evidence="18">
    <location>
        <begin position="60"/>
        <end position="82"/>
    </location>
</feature>
<protein>
    <recommendedName>
        <fullName evidence="5 18">NADH-ubiquinone oxidoreductase chain 2</fullName>
        <ecNumber evidence="4 18">7.1.1.2</ecNumber>
    </recommendedName>
</protein>
<organism evidence="21">
    <name type="scientific">Demicryptochironomus spatulatus</name>
    <dbReference type="NCBI Taxonomy" id="3231394"/>
    <lineage>
        <taxon>Eukaryota</taxon>
        <taxon>Metazoa</taxon>
        <taxon>Ecdysozoa</taxon>
        <taxon>Arthropoda</taxon>
        <taxon>Hexapoda</taxon>
        <taxon>Insecta</taxon>
        <taxon>Pterygota</taxon>
        <taxon>Neoptera</taxon>
        <taxon>Endopterygota</taxon>
        <taxon>Diptera</taxon>
        <taxon>Nematocera</taxon>
        <taxon>Chironomoidea</taxon>
        <taxon>Chironomidae</taxon>
        <taxon>Chironominae</taxon>
        <taxon>Demicryptochironomus</taxon>
    </lineage>
</organism>
<evidence type="ECO:0000256" key="11">
    <source>
        <dbReference type="ARBA" id="ARBA00022982"/>
    </source>
</evidence>
<dbReference type="Pfam" id="PF00361">
    <property type="entry name" value="Proton_antipo_M"/>
    <property type="match status" value="1"/>
</dbReference>
<evidence type="ECO:0000256" key="5">
    <source>
        <dbReference type="ARBA" id="ARBA00021008"/>
    </source>
</evidence>
<evidence type="ECO:0000256" key="3">
    <source>
        <dbReference type="ARBA" id="ARBA00007012"/>
    </source>
</evidence>
<evidence type="ECO:0000256" key="8">
    <source>
        <dbReference type="ARBA" id="ARBA00022692"/>
    </source>
</evidence>
<gene>
    <name evidence="21" type="primary">ND2</name>
</gene>
<keyword evidence="11 18" id="KW-0249">Electron transport</keyword>
<evidence type="ECO:0000256" key="9">
    <source>
        <dbReference type="ARBA" id="ARBA00022792"/>
    </source>
</evidence>
<evidence type="ECO:0000259" key="19">
    <source>
        <dbReference type="Pfam" id="PF00361"/>
    </source>
</evidence>
<evidence type="ECO:0000256" key="6">
    <source>
        <dbReference type="ARBA" id="ARBA00022448"/>
    </source>
</evidence>